<name>A0A653B1X4_ECTOL</name>
<organism evidence="1">
    <name type="scientific">Ectopseudomonas oleovorans</name>
    <name type="common">Pseudomonas oleovorans</name>
    <dbReference type="NCBI Taxonomy" id="301"/>
    <lineage>
        <taxon>Bacteria</taxon>
        <taxon>Pseudomonadati</taxon>
        <taxon>Pseudomonadota</taxon>
        <taxon>Gammaproteobacteria</taxon>
        <taxon>Pseudomonadales</taxon>
        <taxon>Pseudomonadaceae</taxon>
        <taxon>Ectopseudomonas</taxon>
    </lineage>
</organism>
<accession>A0A653B1X4</accession>
<protein>
    <submittedName>
        <fullName evidence="1">Uncharacterized protein</fullName>
    </submittedName>
</protein>
<dbReference type="AlphaFoldDB" id="A0A653B1X4"/>
<dbReference type="AntiFam" id="ANF00191">
    <property type="entry name" value="Shadow ORF (opposite rplU)"/>
</dbReference>
<proteinExistence type="predicted"/>
<sequence length="215" mass="23649">MMLPALMTWPPYIFTPRRLLSESRPLRVEPPAFLCAMSQYSYKGIGADESGLDTGDFDLSEPLTVALTLHVVLTTAEFDDAHFVVTALRNDFGNHFGTVYDRGADFNVVAIADQQNAIESHGVASSELEFLDLEEFAFGDFVLLATSNNYCVHGKSPLILLTQRFRKVVVGWHGCSGPEVTPLQLRKAGKCPGGSSGCAIVRKRRTLRKGRKCLP</sequence>
<dbReference type="EMBL" id="LR130779">
    <property type="protein sequence ID" value="VDN62376.1"/>
    <property type="molecule type" value="Genomic_DNA"/>
</dbReference>
<evidence type="ECO:0000313" key="1">
    <source>
        <dbReference type="EMBL" id="VDN62376.1"/>
    </source>
</evidence>
<reference evidence="1" key="1">
    <citation type="submission" date="2018-11" db="EMBL/GenBank/DDBJ databases">
        <authorList>
            <consortium name="Genoscope - CEA"/>
            <person name="William W."/>
        </authorList>
    </citation>
    <scope>NUCLEOTIDE SEQUENCE [LARGE SCALE GENOMIC DNA]</scope>
    <source>
        <strain evidence="1">T9AD</strain>
    </source>
</reference>
<gene>
    <name evidence="1" type="ORF">POT9AD_1389</name>
</gene>